<dbReference type="Proteomes" id="UP000033393">
    <property type="component" value="Unassembled WGS sequence"/>
</dbReference>
<evidence type="ECO:0000313" key="6">
    <source>
        <dbReference type="Proteomes" id="UP000033393"/>
    </source>
</evidence>
<evidence type="ECO:0000256" key="3">
    <source>
        <dbReference type="ARBA" id="ARBA00023163"/>
    </source>
</evidence>
<dbReference type="PANTHER" id="PTHR43537">
    <property type="entry name" value="TRANSCRIPTIONAL REGULATOR, GNTR FAMILY"/>
    <property type="match status" value="1"/>
</dbReference>
<dbReference type="InterPro" id="IPR011711">
    <property type="entry name" value="GntR_C"/>
</dbReference>
<keyword evidence="3" id="KW-0804">Transcription</keyword>
<dbReference type="PATRIC" id="fig|68170.10.peg.9431"/>
<keyword evidence="6" id="KW-1185">Reference proteome</keyword>
<dbReference type="Pfam" id="PF00392">
    <property type="entry name" value="GntR"/>
    <property type="match status" value="1"/>
</dbReference>
<dbReference type="GO" id="GO:0003677">
    <property type="term" value="F:DNA binding"/>
    <property type="evidence" value="ECO:0007669"/>
    <property type="project" value="UniProtKB-KW"/>
</dbReference>
<feature type="domain" description="HTH gntR-type" evidence="4">
    <location>
        <begin position="19"/>
        <end position="86"/>
    </location>
</feature>
<keyword evidence="2" id="KW-0238">DNA-binding</keyword>
<dbReference type="STRING" id="68170.GCA_000974445_09381"/>
<reference evidence="5 6" key="1">
    <citation type="submission" date="2015-02" db="EMBL/GenBank/DDBJ databases">
        <authorList>
            <person name="Ju K.-S."/>
            <person name="Doroghazi J.R."/>
            <person name="Metcalf W."/>
        </authorList>
    </citation>
    <scope>NUCLEOTIDE SEQUENCE [LARGE SCALE GENOMIC DNA]</scope>
    <source>
        <strain evidence="5 6">NRRL B-16140</strain>
    </source>
</reference>
<dbReference type="SMART" id="SM00895">
    <property type="entry name" value="FCD"/>
    <property type="match status" value="1"/>
</dbReference>
<accession>A0A0F0GGV2</accession>
<dbReference type="SUPFAM" id="SSF48008">
    <property type="entry name" value="GntR ligand-binding domain-like"/>
    <property type="match status" value="1"/>
</dbReference>
<evidence type="ECO:0000256" key="2">
    <source>
        <dbReference type="ARBA" id="ARBA00023125"/>
    </source>
</evidence>
<organism evidence="5 6">
    <name type="scientific">Lentzea aerocolonigenes</name>
    <name type="common">Lechevalieria aerocolonigenes</name>
    <name type="synonym">Saccharothrix aerocolonigenes</name>
    <dbReference type="NCBI Taxonomy" id="68170"/>
    <lineage>
        <taxon>Bacteria</taxon>
        <taxon>Bacillati</taxon>
        <taxon>Actinomycetota</taxon>
        <taxon>Actinomycetes</taxon>
        <taxon>Pseudonocardiales</taxon>
        <taxon>Pseudonocardiaceae</taxon>
        <taxon>Lentzea</taxon>
    </lineage>
</organism>
<dbReference type="InterPro" id="IPR008920">
    <property type="entry name" value="TF_FadR/GntR_C"/>
</dbReference>
<dbReference type="GO" id="GO:0003700">
    <property type="term" value="F:DNA-binding transcription factor activity"/>
    <property type="evidence" value="ECO:0007669"/>
    <property type="project" value="InterPro"/>
</dbReference>
<dbReference type="AlphaFoldDB" id="A0A0F0GGV2"/>
<dbReference type="InterPro" id="IPR000524">
    <property type="entry name" value="Tscrpt_reg_HTH_GntR"/>
</dbReference>
<dbReference type="Gene3D" id="1.20.120.530">
    <property type="entry name" value="GntR ligand-binding domain-like"/>
    <property type="match status" value="1"/>
</dbReference>
<dbReference type="InterPro" id="IPR036390">
    <property type="entry name" value="WH_DNA-bd_sf"/>
</dbReference>
<protein>
    <recommendedName>
        <fullName evidence="4">HTH gntR-type domain-containing protein</fullName>
    </recommendedName>
</protein>
<comment type="caution">
    <text evidence="5">The sequence shown here is derived from an EMBL/GenBank/DDBJ whole genome shotgun (WGS) entry which is preliminary data.</text>
</comment>
<name>A0A0F0GGV2_LENAE</name>
<dbReference type="PROSITE" id="PS50949">
    <property type="entry name" value="HTH_GNTR"/>
    <property type="match status" value="1"/>
</dbReference>
<dbReference type="CDD" id="cd07377">
    <property type="entry name" value="WHTH_GntR"/>
    <property type="match status" value="1"/>
</dbReference>
<dbReference type="InterPro" id="IPR036388">
    <property type="entry name" value="WH-like_DNA-bd_sf"/>
</dbReference>
<proteinExistence type="predicted"/>
<dbReference type="Pfam" id="PF07729">
    <property type="entry name" value="FCD"/>
    <property type="match status" value="1"/>
</dbReference>
<evidence type="ECO:0000259" key="4">
    <source>
        <dbReference type="PROSITE" id="PS50949"/>
    </source>
</evidence>
<sequence length="230" mass="25982">MTETWVSTLAQGKADLERASTAQKVADMLRERVLDGELAPGLRLSEEAIGGALGVSRNTLREAFRLLTRDRLLVHEHSRGVFVRRPTGDDVRDLYAARRVIECGSLRLWNDVTEAQREAVRTPVRQAVARAEKNDWTRAGQANIQFHRGIVGLAGSTRLSDESDRLFAELMLAFRVAQEINDFYQTYVPWNRRIVELLNDGDTQQAVEQLAQYFDAAEEDLVGRLEAEQS</sequence>
<dbReference type="RefSeq" id="WP_045316308.1">
    <property type="nucleotide sequence ID" value="NZ_JYJG01000340.1"/>
</dbReference>
<gene>
    <name evidence="5" type="ORF">UK23_36395</name>
</gene>
<keyword evidence="1" id="KW-0805">Transcription regulation</keyword>
<dbReference type="SMART" id="SM00345">
    <property type="entry name" value="HTH_GNTR"/>
    <property type="match status" value="1"/>
</dbReference>
<dbReference type="Gene3D" id="1.10.10.10">
    <property type="entry name" value="Winged helix-like DNA-binding domain superfamily/Winged helix DNA-binding domain"/>
    <property type="match status" value="1"/>
</dbReference>
<evidence type="ECO:0000313" key="5">
    <source>
        <dbReference type="EMBL" id="KJK42585.1"/>
    </source>
</evidence>
<dbReference type="SUPFAM" id="SSF46785">
    <property type="entry name" value="Winged helix' DNA-binding domain"/>
    <property type="match status" value="1"/>
</dbReference>
<dbReference type="PANTHER" id="PTHR43537:SF45">
    <property type="entry name" value="GNTR FAMILY REGULATORY PROTEIN"/>
    <property type="match status" value="1"/>
</dbReference>
<dbReference type="EMBL" id="JYJG01000340">
    <property type="protein sequence ID" value="KJK42585.1"/>
    <property type="molecule type" value="Genomic_DNA"/>
</dbReference>
<evidence type="ECO:0000256" key="1">
    <source>
        <dbReference type="ARBA" id="ARBA00023015"/>
    </source>
</evidence>